<dbReference type="AlphaFoldDB" id="T1F9I5"/>
<protein>
    <submittedName>
        <fullName evidence="1 2">Uncharacterized protein</fullName>
    </submittedName>
</protein>
<dbReference type="EMBL" id="AMQM01005395">
    <property type="status" value="NOT_ANNOTATED_CDS"/>
    <property type="molecule type" value="Genomic_DNA"/>
</dbReference>
<dbReference type="CTD" id="20205484"/>
<organism evidence="2 3">
    <name type="scientific">Helobdella robusta</name>
    <name type="common">Californian leech</name>
    <dbReference type="NCBI Taxonomy" id="6412"/>
    <lineage>
        <taxon>Eukaryota</taxon>
        <taxon>Metazoa</taxon>
        <taxon>Spiralia</taxon>
        <taxon>Lophotrochozoa</taxon>
        <taxon>Annelida</taxon>
        <taxon>Clitellata</taxon>
        <taxon>Hirudinea</taxon>
        <taxon>Rhynchobdellida</taxon>
        <taxon>Glossiphoniidae</taxon>
        <taxon>Helobdella</taxon>
    </lineage>
</organism>
<dbReference type="EMBL" id="KB096900">
    <property type="protein sequence ID" value="ESO00692.1"/>
    <property type="molecule type" value="Genomic_DNA"/>
</dbReference>
<reference evidence="2" key="3">
    <citation type="submission" date="2015-06" db="UniProtKB">
        <authorList>
            <consortium name="EnsemblMetazoa"/>
        </authorList>
    </citation>
    <scope>IDENTIFICATION</scope>
</reference>
<dbReference type="GeneID" id="20205484"/>
<reference evidence="3" key="1">
    <citation type="submission" date="2012-12" db="EMBL/GenBank/DDBJ databases">
        <authorList>
            <person name="Hellsten U."/>
            <person name="Grimwood J."/>
            <person name="Chapman J.A."/>
            <person name="Shapiro H."/>
            <person name="Aerts A."/>
            <person name="Otillar R.P."/>
            <person name="Terry A.Y."/>
            <person name="Boore J.L."/>
            <person name="Simakov O."/>
            <person name="Marletaz F."/>
            <person name="Cho S.-J."/>
            <person name="Edsinger-Gonzales E."/>
            <person name="Havlak P."/>
            <person name="Kuo D.-H."/>
            <person name="Larsson T."/>
            <person name="Lv J."/>
            <person name="Arendt D."/>
            <person name="Savage R."/>
            <person name="Osoegawa K."/>
            <person name="de Jong P."/>
            <person name="Lindberg D.R."/>
            <person name="Seaver E.C."/>
            <person name="Weisblat D.A."/>
            <person name="Putnam N.H."/>
            <person name="Grigoriev I.V."/>
            <person name="Rokhsar D.S."/>
        </authorList>
    </citation>
    <scope>NUCLEOTIDE SEQUENCE</scope>
</reference>
<dbReference type="RefSeq" id="XP_009021329.1">
    <property type="nucleotide sequence ID" value="XM_009023081.1"/>
</dbReference>
<accession>T1F9I5</accession>
<sequence>MDTFYNDISIINEFEKMGRSKIVKLAKSKKSQSMEKVLVLSETLKVMQNWVIYDPRYLHSRVFKTAIRRLSSKPEQTLIGKIISSMSFQALLERLPDFSSRRTRKQIEEGKYCDDDDDLKTNWSSRWSNQWKLTVD</sequence>
<keyword evidence="3" id="KW-1185">Reference proteome</keyword>
<dbReference type="InParanoid" id="T1F9I5"/>
<reference evidence="1 3" key="2">
    <citation type="journal article" date="2013" name="Nature">
        <title>Insights into bilaterian evolution from three spiralian genomes.</title>
        <authorList>
            <person name="Simakov O."/>
            <person name="Marletaz F."/>
            <person name="Cho S.J."/>
            <person name="Edsinger-Gonzales E."/>
            <person name="Havlak P."/>
            <person name="Hellsten U."/>
            <person name="Kuo D.H."/>
            <person name="Larsson T."/>
            <person name="Lv J."/>
            <person name="Arendt D."/>
            <person name="Savage R."/>
            <person name="Osoegawa K."/>
            <person name="de Jong P."/>
            <person name="Grimwood J."/>
            <person name="Chapman J.A."/>
            <person name="Shapiro H."/>
            <person name="Aerts A."/>
            <person name="Otillar R.P."/>
            <person name="Terry A.Y."/>
            <person name="Boore J.L."/>
            <person name="Grigoriev I.V."/>
            <person name="Lindberg D.R."/>
            <person name="Seaver E.C."/>
            <person name="Weisblat D.A."/>
            <person name="Putnam N.H."/>
            <person name="Rokhsar D.S."/>
        </authorList>
    </citation>
    <scope>NUCLEOTIDE SEQUENCE</scope>
</reference>
<proteinExistence type="predicted"/>
<name>T1F9I5_HELRO</name>
<evidence type="ECO:0000313" key="1">
    <source>
        <dbReference type="EMBL" id="ESO00692.1"/>
    </source>
</evidence>
<dbReference type="HOGENOM" id="CLU_1877668_0_0_1"/>
<dbReference type="Proteomes" id="UP000015101">
    <property type="component" value="Unassembled WGS sequence"/>
</dbReference>
<gene>
    <name evidence="2" type="primary">20205484</name>
    <name evidence="1" type="ORF">HELRODRAFT_175677</name>
</gene>
<evidence type="ECO:0000313" key="2">
    <source>
        <dbReference type="EnsemblMetazoa" id="HelroP175677"/>
    </source>
</evidence>
<evidence type="ECO:0000313" key="3">
    <source>
        <dbReference type="Proteomes" id="UP000015101"/>
    </source>
</evidence>
<dbReference type="EnsemblMetazoa" id="HelroT175677">
    <property type="protein sequence ID" value="HelroP175677"/>
    <property type="gene ID" value="HelroG175677"/>
</dbReference>
<dbReference type="KEGG" id="hro:HELRODRAFT_175677"/>